<evidence type="ECO:0000313" key="2">
    <source>
        <dbReference type="EMBL" id="QWZ08379.1"/>
    </source>
</evidence>
<feature type="transmembrane region" description="Helical" evidence="1">
    <location>
        <begin position="163"/>
        <end position="183"/>
    </location>
</feature>
<evidence type="ECO:0000313" key="3">
    <source>
        <dbReference type="Proteomes" id="UP000683575"/>
    </source>
</evidence>
<feature type="transmembrane region" description="Helical" evidence="1">
    <location>
        <begin position="235"/>
        <end position="258"/>
    </location>
</feature>
<dbReference type="AlphaFoldDB" id="A0A975T006"/>
<dbReference type="KEGG" id="nps:KRR39_00380"/>
<feature type="transmembrane region" description="Helical" evidence="1">
    <location>
        <begin position="88"/>
        <end position="108"/>
    </location>
</feature>
<dbReference type="Proteomes" id="UP000683575">
    <property type="component" value="Chromosome"/>
</dbReference>
<feature type="transmembrane region" description="Helical" evidence="1">
    <location>
        <begin position="344"/>
        <end position="362"/>
    </location>
</feature>
<organism evidence="2 3">
    <name type="scientific">Nocardioides panacis</name>
    <dbReference type="NCBI Taxonomy" id="2849501"/>
    <lineage>
        <taxon>Bacteria</taxon>
        <taxon>Bacillati</taxon>
        <taxon>Actinomycetota</taxon>
        <taxon>Actinomycetes</taxon>
        <taxon>Propionibacteriales</taxon>
        <taxon>Nocardioidaceae</taxon>
        <taxon>Nocardioides</taxon>
    </lineage>
</organism>
<feature type="transmembrane region" description="Helical" evidence="1">
    <location>
        <begin position="6"/>
        <end position="21"/>
    </location>
</feature>
<feature type="transmembrane region" description="Helical" evidence="1">
    <location>
        <begin position="309"/>
        <end position="332"/>
    </location>
</feature>
<protein>
    <recommendedName>
        <fullName evidence="4">O-antigen ligase domain-containing protein</fullName>
    </recommendedName>
</protein>
<accession>A0A975T006</accession>
<reference evidence="2" key="1">
    <citation type="submission" date="2021-06" db="EMBL/GenBank/DDBJ databases">
        <title>Complete genome sequence of Nocardioides sp. G188.</title>
        <authorList>
            <person name="Im W.-T."/>
        </authorList>
    </citation>
    <scope>NUCLEOTIDE SEQUENCE</scope>
    <source>
        <strain evidence="2">G188</strain>
    </source>
</reference>
<feature type="transmembrane region" description="Helical" evidence="1">
    <location>
        <begin position="190"/>
        <end position="205"/>
    </location>
</feature>
<keyword evidence="1" id="KW-0472">Membrane</keyword>
<name>A0A975T006_9ACTN</name>
<keyword evidence="1" id="KW-1133">Transmembrane helix</keyword>
<feature type="transmembrane region" description="Helical" evidence="1">
    <location>
        <begin position="58"/>
        <end position="76"/>
    </location>
</feature>
<dbReference type="EMBL" id="CP077062">
    <property type="protein sequence ID" value="QWZ08379.1"/>
    <property type="molecule type" value="Genomic_DNA"/>
</dbReference>
<dbReference type="RefSeq" id="WP_216939869.1">
    <property type="nucleotide sequence ID" value="NZ_CP077062.1"/>
</dbReference>
<gene>
    <name evidence="2" type="ORF">KRR39_00380</name>
</gene>
<proteinExistence type="predicted"/>
<evidence type="ECO:0008006" key="4">
    <source>
        <dbReference type="Google" id="ProtNLM"/>
    </source>
</evidence>
<keyword evidence="1" id="KW-0812">Transmembrane</keyword>
<keyword evidence="3" id="KW-1185">Reference proteome</keyword>
<feature type="transmembrane region" description="Helical" evidence="1">
    <location>
        <begin position="211"/>
        <end position="228"/>
    </location>
</feature>
<feature type="transmembrane region" description="Helical" evidence="1">
    <location>
        <begin position="33"/>
        <end position="52"/>
    </location>
</feature>
<evidence type="ECO:0000256" key="1">
    <source>
        <dbReference type="SAM" id="Phobius"/>
    </source>
</evidence>
<sequence>MFGLSALAVVLSAVPMVLLLAERRRVEIPGGFWLWLGFVVWVCAAALELSTMTRLVGLGVRLGNYVGSTVVLVYLYNARERLTDRAVLTALGAFFGFVVVGGYLGVLLPNGSLTTPAESLLPHSIAVNEYVQSLVHPAFAEVQHPYGSPRTFSRPSAPFPYTNSWGCNVALLTPLVAAAITVVPRARVRVTLMLLLAAACVPAFATLNRGMFLALGFLLAYVAVRLALRGQLLPLFGVLAATATGVAVAGALGVWALLAERLHYSGSNVGRLTIYREAFDGAVQSPLFGHGAPLPSETVDVSIGTQGQIWNVMFSYGFVALACFVGWFAWAAIKSIPARGQGSLWVHATLVVALFTFPFYGYDGIQLTVAMVAAALALRGGSVEQREWAAEPRASSSSLST</sequence>